<evidence type="ECO:0000256" key="11">
    <source>
        <dbReference type="HAMAP-Rule" id="MF_00493"/>
    </source>
</evidence>
<evidence type="ECO:0000256" key="8">
    <source>
        <dbReference type="ARBA" id="ARBA00023126"/>
    </source>
</evidence>
<keyword evidence="8 11" id="KW-0570">Pentose shunt</keyword>
<organism evidence="12 13">
    <name type="scientific">Phytoactinopolyspora halotolerans</name>
    <dbReference type="NCBI Taxonomy" id="1981512"/>
    <lineage>
        <taxon>Bacteria</taxon>
        <taxon>Bacillati</taxon>
        <taxon>Actinomycetota</taxon>
        <taxon>Actinomycetes</taxon>
        <taxon>Jiangellales</taxon>
        <taxon>Jiangellaceae</taxon>
        <taxon>Phytoactinopolyspora</taxon>
    </lineage>
</organism>
<keyword evidence="9 11" id="KW-0704">Schiff base</keyword>
<evidence type="ECO:0000313" key="12">
    <source>
        <dbReference type="EMBL" id="NEE03331.1"/>
    </source>
</evidence>
<dbReference type="GO" id="GO:0005975">
    <property type="term" value="P:carbohydrate metabolic process"/>
    <property type="evidence" value="ECO:0007669"/>
    <property type="project" value="InterPro"/>
</dbReference>
<evidence type="ECO:0000256" key="4">
    <source>
        <dbReference type="ARBA" id="ARBA00008426"/>
    </source>
</evidence>
<dbReference type="InterPro" id="IPR001585">
    <property type="entry name" value="TAL/FSA"/>
</dbReference>
<proteinExistence type="inferred from homology"/>
<dbReference type="EC" id="2.2.1.2" evidence="5 11"/>
<dbReference type="CDD" id="cd00955">
    <property type="entry name" value="Transaldolase_like"/>
    <property type="match status" value="1"/>
</dbReference>
<dbReference type="NCBIfam" id="NF002881">
    <property type="entry name" value="PRK03343.1"/>
    <property type="match status" value="1"/>
</dbReference>
<dbReference type="RefSeq" id="WP_163742911.1">
    <property type="nucleotide sequence ID" value="NZ_JAAGOA010000021.1"/>
</dbReference>
<dbReference type="PANTHER" id="PTHR10683:SF31">
    <property type="entry name" value="TRANSALDOLASE"/>
    <property type="match status" value="1"/>
</dbReference>
<gene>
    <name evidence="11 12" type="primary">tal</name>
    <name evidence="12" type="ORF">G1H10_24495</name>
</gene>
<comment type="catalytic activity">
    <reaction evidence="10 11">
        <text>D-sedoheptulose 7-phosphate + D-glyceraldehyde 3-phosphate = D-erythrose 4-phosphate + beta-D-fructose 6-phosphate</text>
        <dbReference type="Rhea" id="RHEA:17053"/>
        <dbReference type="ChEBI" id="CHEBI:16897"/>
        <dbReference type="ChEBI" id="CHEBI:57483"/>
        <dbReference type="ChEBI" id="CHEBI:57634"/>
        <dbReference type="ChEBI" id="CHEBI:59776"/>
        <dbReference type="EC" id="2.2.1.2"/>
    </reaction>
</comment>
<evidence type="ECO:0000256" key="7">
    <source>
        <dbReference type="ARBA" id="ARBA00022679"/>
    </source>
</evidence>
<evidence type="ECO:0000256" key="6">
    <source>
        <dbReference type="ARBA" id="ARBA00022490"/>
    </source>
</evidence>
<dbReference type="UniPathway" id="UPA00115">
    <property type="reaction ID" value="UER00414"/>
</dbReference>
<keyword evidence="6 11" id="KW-0963">Cytoplasm</keyword>
<keyword evidence="7 11" id="KW-0808">Transferase</keyword>
<reference evidence="12 13" key="1">
    <citation type="submission" date="2020-02" db="EMBL/GenBank/DDBJ databases">
        <authorList>
            <person name="Li X.-J."/>
            <person name="Han X.-M."/>
        </authorList>
    </citation>
    <scope>NUCLEOTIDE SEQUENCE [LARGE SCALE GENOMIC DNA]</scope>
    <source>
        <strain evidence="12 13">CCTCC AB 2017055</strain>
    </source>
</reference>
<dbReference type="Gene3D" id="3.20.20.70">
    <property type="entry name" value="Aldolase class I"/>
    <property type="match status" value="1"/>
</dbReference>
<evidence type="ECO:0000313" key="13">
    <source>
        <dbReference type="Proteomes" id="UP000475214"/>
    </source>
</evidence>
<comment type="subcellular location">
    <subcellularLocation>
        <location evidence="2 11">Cytoplasm</location>
    </subcellularLocation>
</comment>
<sequence>MTQNRLRALTELGQAVWVDNLTRQMLNDGTLERMIADDGLSGVTSNPTTFDKAISDTDDYDDTLRRVAGETDDPTEAFFQLAYRDIRDAADLLRPTWERTEGQDGLVSFELPPDLAYDAQGSIDAAKRFRSEIDRENILIKVPGTREGVQAFEELTAAGVSINVTLLFAVRRYEEIAEAYLRGLERRVRDGEPIDGIVSVASFFVSRVDTKVDNALDELNRPELKGKAAVANAKIAYESFQRLFTGDRWDALRKRGANVQRPLWASTSSKDPDYPETYYVDQLIGPDTVNTMKEKTLDAARENAEVSVSLTQGVQEARDTMTQLLTVGVPVDDIVEQQLPQEGVDAFAESFDSVVESVSRKLTPQHA</sequence>
<comment type="pathway">
    <text evidence="3 11">Carbohydrate degradation; pentose phosphate pathway; D-glyceraldehyde 3-phosphate and beta-D-fructose 6-phosphate from D-ribose 5-phosphate and D-xylulose 5-phosphate (non-oxidative stage): step 2/3.</text>
</comment>
<dbReference type="EMBL" id="JAAGOA010000021">
    <property type="protein sequence ID" value="NEE03331.1"/>
    <property type="molecule type" value="Genomic_DNA"/>
</dbReference>
<evidence type="ECO:0000256" key="10">
    <source>
        <dbReference type="ARBA" id="ARBA00048810"/>
    </source>
</evidence>
<dbReference type="HAMAP" id="MF_00493">
    <property type="entry name" value="Transaldolase_2"/>
    <property type="match status" value="1"/>
</dbReference>
<dbReference type="GO" id="GO:0004801">
    <property type="term" value="F:transaldolase activity"/>
    <property type="evidence" value="ECO:0007669"/>
    <property type="project" value="UniProtKB-UniRule"/>
</dbReference>
<evidence type="ECO:0000256" key="5">
    <source>
        <dbReference type="ARBA" id="ARBA00013151"/>
    </source>
</evidence>
<dbReference type="PROSITE" id="PS00958">
    <property type="entry name" value="TRANSALDOLASE_2"/>
    <property type="match status" value="1"/>
</dbReference>
<evidence type="ECO:0000256" key="9">
    <source>
        <dbReference type="ARBA" id="ARBA00023270"/>
    </source>
</evidence>
<evidence type="ECO:0000256" key="2">
    <source>
        <dbReference type="ARBA" id="ARBA00004496"/>
    </source>
</evidence>
<dbReference type="GO" id="GO:0006098">
    <property type="term" value="P:pentose-phosphate shunt"/>
    <property type="evidence" value="ECO:0007669"/>
    <property type="project" value="UniProtKB-UniRule"/>
</dbReference>
<accession>A0A6L9SFW0</accession>
<dbReference type="InterPro" id="IPR013785">
    <property type="entry name" value="Aldolase_TIM"/>
</dbReference>
<dbReference type="InterPro" id="IPR018225">
    <property type="entry name" value="Transaldolase_AS"/>
</dbReference>
<dbReference type="AlphaFoldDB" id="A0A6L9SFW0"/>
<dbReference type="PANTHER" id="PTHR10683">
    <property type="entry name" value="TRANSALDOLASE"/>
    <property type="match status" value="1"/>
</dbReference>
<evidence type="ECO:0000256" key="3">
    <source>
        <dbReference type="ARBA" id="ARBA00004857"/>
    </source>
</evidence>
<comment type="similarity">
    <text evidence="4 11">Belongs to the transaldolase family. Type 2 subfamily.</text>
</comment>
<evidence type="ECO:0000256" key="1">
    <source>
        <dbReference type="ARBA" id="ARBA00003518"/>
    </source>
</evidence>
<name>A0A6L9SFW0_9ACTN</name>
<dbReference type="GO" id="GO:0005737">
    <property type="term" value="C:cytoplasm"/>
    <property type="evidence" value="ECO:0007669"/>
    <property type="project" value="UniProtKB-SubCell"/>
</dbReference>
<protein>
    <recommendedName>
        <fullName evidence="5 11">Transaldolase</fullName>
        <ecNumber evidence="5 11">2.2.1.2</ecNumber>
    </recommendedName>
</protein>
<dbReference type="PIRSF" id="PIRSF036915">
    <property type="entry name" value="Trnald_Bac_Plnt"/>
    <property type="match status" value="1"/>
</dbReference>
<comment type="function">
    <text evidence="1 11">Transaldolase is important for the balance of metabolites in the pentose-phosphate pathway.</text>
</comment>
<dbReference type="SUPFAM" id="SSF51569">
    <property type="entry name" value="Aldolase"/>
    <property type="match status" value="1"/>
</dbReference>
<dbReference type="Pfam" id="PF00923">
    <property type="entry name" value="TAL_FSA"/>
    <property type="match status" value="1"/>
</dbReference>
<dbReference type="Proteomes" id="UP000475214">
    <property type="component" value="Unassembled WGS sequence"/>
</dbReference>
<dbReference type="NCBIfam" id="TIGR00876">
    <property type="entry name" value="tal_mycobact"/>
    <property type="match status" value="1"/>
</dbReference>
<keyword evidence="13" id="KW-1185">Reference proteome</keyword>
<dbReference type="InterPro" id="IPR004732">
    <property type="entry name" value="Transaldolase_2"/>
</dbReference>
<comment type="caution">
    <text evidence="12">The sequence shown here is derived from an EMBL/GenBank/DDBJ whole genome shotgun (WGS) entry which is preliminary data.</text>
</comment>
<feature type="active site" description="Schiff-base intermediate with substrate" evidence="11">
    <location>
        <position position="141"/>
    </location>
</feature>